<organism evidence="8 9">
    <name type="scientific">Acinetobacter celticus</name>
    <dbReference type="NCBI Taxonomy" id="1891224"/>
    <lineage>
        <taxon>Bacteria</taxon>
        <taxon>Pseudomonadati</taxon>
        <taxon>Pseudomonadota</taxon>
        <taxon>Gammaproteobacteria</taxon>
        <taxon>Moraxellales</taxon>
        <taxon>Moraxellaceae</taxon>
        <taxon>Acinetobacter</taxon>
    </lineage>
</organism>
<name>A0A1C3CVF1_9GAMM</name>
<dbReference type="Gene3D" id="2.40.160.20">
    <property type="match status" value="1"/>
</dbReference>
<proteinExistence type="predicted"/>
<evidence type="ECO:0000256" key="5">
    <source>
        <dbReference type="ARBA" id="ARBA00023136"/>
    </source>
</evidence>
<keyword evidence="9" id="KW-1185">Reference proteome</keyword>
<dbReference type="PANTHER" id="PTHR35892:SF2">
    <property type="entry name" value="OUTER MEMBRANE PROTEIN PAGN"/>
    <property type="match status" value="1"/>
</dbReference>
<dbReference type="RefSeq" id="WP_068888179.1">
    <property type="nucleotide sequence ID" value="NZ_CBCRUU010000004.1"/>
</dbReference>
<keyword evidence="3" id="KW-0812">Transmembrane</keyword>
<evidence type="ECO:0000256" key="1">
    <source>
        <dbReference type="ARBA" id="ARBA00004571"/>
    </source>
</evidence>
<feature type="domain" description="Outer membrane protein beta-barrel" evidence="7">
    <location>
        <begin position="4"/>
        <end position="237"/>
    </location>
</feature>
<evidence type="ECO:0000256" key="4">
    <source>
        <dbReference type="ARBA" id="ARBA00022729"/>
    </source>
</evidence>
<dbReference type="EMBL" id="MBDL01000010">
    <property type="protein sequence ID" value="ODA12734.1"/>
    <property type="molecule type" value="Genomic_DNA"/>
</dbReference>
<dbReference type="InterPro" id="IPR051723">
    <property type="entry name" value="Bact_OM_Invasion-Related"/>
</dbReference>
<dbReference type="PANTHER" id="PTHR35892">
    <property type="entry name" value="OUTER MEMBRANE PROTEIN PAGN-RELATED"/>
    <property type="match status" value="1"/>
</dbReference>
<evidence type="ECO:0000256" key="3">
    <source>
        <dbReference type="ARBA" id="ARBA00022692"/>
    </source>
</evidence>
<protein>
    <recommendedName>
        <fullName evidence="7">Outer membrane protein beta-barrel domain-containing protein</fullName>
    </recommendedName>
</protein>
<comment type="subcellular location">
    <subcellularLocation>
        <location evidence="1">Cell outer membrane</location>
        <topology evidence="1">Multi-pass membrane protein</topology>
    </subcellularLocation>
</comment>
<gene>
    <name evidence="8" type="ORF">BBP83_09250</name>
</gene>
<dbReference type="AlphaFoldDB" id="A0A1C3CVF1"/>
<evidence type="ECO:0000256" key="6">
    <source>
        <dbReference type="SAM" id="SignalP"/>
    </source>
</evidence>
<dbReference type="InterPro" id="IPR027385">
    <property type="entry name" value="Beta-barrel_OMP"/>
</dbReference>
<keyword evidence="4 6" id="KW-0732">Signal</keyword>
<comment type="caution">
    <text evidence="8">The sequence shown here is derived from an EMBL/GenBank/DDBJ whole genome shotgun (WGS) entry which is preliminary data.</text>
</comment>
<reference evidence="8 9" key="1">
    <citation type="submission" date="2016-07" db="EMBL/GenBank/DDBJ databases">
        <title>Acinetobacter sp. ANC 4603.</title>
        <authorList>
            <person name="Radolfova-Krizova L."/>
            <person name="Nemec A."/>
        </authorList>
    </citation>
    <scope>NUCLEOTIDE SEQUENCE [LARGE SCALE GENOMIC DNA]</scope>
    <source>
        <strain evidence="8 9">ANC 4603</strain>
    </source>
</reference>
<evidence type="ECO:0000313" key="8">
    <source>
        <dbReference type="EMBL" id="ODA12734.1"/>
    </source>
</evidence>
<keyword evidence="2" id="KW-1134">Transmembrane beta strand</keyword>
<feature type="chain" id="PRO_5008671663" description="Outer membrane protein beta-barrel domain-containing protein" evidence="6">
    <location>
        <begin position="19"/>
        <end position="237"/>
    </location>
</feature>
<dbReference type="Proteomes" id="UP000186553">
    <property type="component" value="Unassembled WGS sequence"/>
</dbReference>
<evidence type="ECO:0000256" key="2">
    <source>
        <dbReference type="ARBA" id="ARBA00022452"/>
    </source>
</evidence>
<feature type="signal peptide" evidence="6">
    <location>
        <begin position="1"/>
        <end position="18"/>
    </location>
</feature>
<keyword evidence="5" id="KW-0472">Membrane</keyword>
<dbReference type="SUPFAM" id="SSF56925">
    <property type="entry name" value="OMPA-like"/>
    <property type="match status" value="1"/>
</dbReference>
<accession>A0A1C3CVF1</accession>
<dbReference type="STRING" id="1891224.BBP83_09250"/>
<evidence type="ECO:0000313" key="9">
    <source>
        <dbReference type="Proteomes" id="UP000186553"/>
    </source>
</evidence>
<sequence length="237" mass="26411">MKQLLLVTAISFSSLAYADNGFYTSLKSGISDTKFDNSKDQITFNGSDVDFKETLHNKDADKSIYPNISAAVGFDFSKISNINARAELEYSYKDKAKFNPAIEAIQDIDGSEAVNEESPFVKELKSQSLMLNGYYDFKNTSKFTPYVSAGVGVTRVKNATQVFFEPENMTDTDNSFTWAAGLGVVYKVTENVALDLGYRYVDAGEVEFNNYPIEGINFKTTADLVSHDYSLGIRYNF</sequence>
<dbReference type="InterPro" id="IPR011250">
    <property type="entry name" value="OMP/PagP_B-barrel"/>
</dbReference>
<dbReference type="Pfam" id="PF13505">
    <property type="entry name" value="OMP_b-brl"/>
    <property type="match status" value="1"/>
</dbReference>
<dbReference type="GO" id="GO:0009279">
    <property type="term" value="C:cell outer membrane"/>
    <property type="evidence" value="ECO:0007669"/>
    <property type="project" value="UniProtKB-SubCell"/>
</dbReference>
<evidence type="ECO:0000259" key="7">
    <source>
        <dbReference type="Pfam" id="PF13505"/>
    </source>
</evidence>
<dbReference type="OrthoDB" id="6101900at2"/>